<dbReference type="InterPro" id="IPR004525">
    <property type="entry name" value="EpmA"/>
</dbReference>
<dbReference type="Pfam" id="PF00152">
    <property type="entry name" value="tRNA-synt_2"/>
    <property type="match status" value="1"/>
</dbReference>
<comment type="subunit">
    <text evidence="1">Homodimer.</text>
</comment>
<evidence type="ECO:0000256" key="3">
    <source>
        <dbReference type="ARBA" id="ARBA00022741"/>
    </source>
</evidence>
<dbReference type="GO" id="GO:0000049">
    <property type="term" value="F:tRNA binding"/>
    <property type="evidence" value="ECO:0007669"/>
    <property type="project" value="TreeGrafter"/>
</dbReference>
<dbReference type="PROSITE" id="PS50862">
    <property type="entry name" value="AA_TRNA_LIGASE_II"/>
    <property type="match status" value="1"/>
</dbReference>
<dbReference type="Proteomes" id="UP000280792">
    <property type="component" value="Unassembled WGS sequence"/>
</dbReference>
<protein>
    <submittedName>
        <fullName evidence="7">EF-P lysine aminoacylase GenX</fullName>
    </submittedName>
</protein>
<accession>A0A3P3VIZ1</accession>
<keyword evidence="8" id="KW-1185">Reference proteome</keyword>
<proteinExistence type="predicted"/>
<dbReference type="FunFam" id="3.30.930.10:FF:000017">
    <property type="entry name" value="Elongation factor P--(R)-beta-lysine ligase"/>
    <property type="match status" value="1"/>
</dbReference>
<evidence type="ECO:0000313" key="7">
    <source>
        <dbReference type="EMBL" id="RRJ82327.1"/>
    </source>
</evidence>
<dbReference type="InterPro" id="IPR006195">
    <property type="entry name" value="aa-tRNA-synth_II"/>
</dbReference>
<keyword evidence="4" id="KW-0067">ATP-binding</keyword>
<dbReference type="GO" id="GO:0005829">
    <property type="term" value="C:cytosol"/>
    <property type="evidence" value="ECO:0007669"/>
    <property type="project" value="TreeGrafter"/>
</dbReference>
<reference evidence="7 8" key="2">
    <citation type="submission" date="2018-12" db="EMBL/GenBank/DDBJ databases">
        <title>Simiduia agarivorans gen. nov., sp. nov., a marine, agarolytic bacterium isolated from shallow coastal water from Keelung, Taiwan.</title>
        <authorList>
            <person name="Shieh W.Y."/>
        </authorList>
    </citation>
    <scope>NUCLEOTIDE SEQUENCE [LARGE SCALE GENOMIC DNA]</scope>
    <source>
        <strain evidence="7 8">GTF-13</strain>
    </source>
</reference>
<organism evidence="7 8">
    <name type="scientific">Aestuariirhabdus litorea</name>
    <dbReference type="NCBI Taxonomy" id="2528527"/>
    <lineage>
        <taxon>Bacteria</taxon>
        <taxon>Pseudomonadati</taxon>
        <taxon>Pseudomonadota</taxon>
        <taxon>Gammaproteobacteria</taxon>
        <taxon>Oceanospirillales</taxon>
        <taxon>Aestuariirhabdaceae</taxon>
        <taxon>Aestuariirhabdus</taxon>
    </lineage>
</organism>
<dbReference type="GO" id="GO:0006430">
    <property type="term" value="P:lysyl-tRNA aminoacylation"/>
    <property type="evidence" value="ECO:0007669"/>
    <property type="project" value="InterPro"/>
</dbReference>
<dbReference type="SUPFAM" id="SSF55681">
    <property type="entry name" value="Class II aaRS and biotin synthetases"/>
    <property type="match status" value="1"/>
</dbReference>
<evidence type="ECO:0000256" key="4">
    <source>
        <dbReference type="ARBA" id="ARBA00022840"/>
    </source>
</evidence>
<dbReference type="NCBIfam" id="NF006828">
    <property type="entry name" value="PRK09350.1"/>
    <property type="match status" value="1"/>
</dbReference>
<keyword evidence="2" id="KW-0436">Ligase</keyword>
<gene>
    <name evidence="7" type="primary">genX</name>
    <name evidence="7" type="ORF">D0544_10600</name>
</gene>
<sequence>MTDASWRPSAALPELKRRAQLLSQIRHYFEQQQVLEVETPMLSCAAVTDLNIDSFGTRFLPSGGGRNLTRYLHTSPEFPMKRLLAAGSGDIYQICRVFRNGEVGGRHNPEFTLLEWYRLGMDQQQLMTDMTGMLATAAGFRELRRVSYRRLFEDHFGINPHRVEEDQLRHLVADKVDPQLQGLSRNECLDLLFSQRIEPQLGVAGEGVLAGVYVYDYPASMAALARIEQEAGDWVARRFELFVDGLELANGYHELSDPEEQRQRFEADDRARADLGRREFPHDHRLLQALEAGLPDCAGVAIGLDRVLMLMAGTRRIADVLAFDFERA</sequence>
<evidence type="ECO:0000313" key="8">
    <source>
        <dbReference type="Proteomes" id="UP000280792"/>
    </source>
</evidence>
<dbReference type="PRINTS" id="PR00982">
    <property type="entry name" value="TRNASYNTHLYS"/>
</dbReference>
<evidence type="ECO:0000256" key="1">
    <source>
        <dbReference type="ARBA" id="ARBA00011738"/>
    </source>
</evidence>
<evidence type="ECO:0000256" key="5">
    <source>
        <dbReference type="ARBA" id="ARBA00052794"/>
    </source>
</evidence>
<evidence type="ECO:0000256" key="2">
    <source>
        <dbReference type="ARBA" id="ARBA00022598"/>
    </source>
</evidence>
<dbReference type="Gene3D" id="3.30.930.10">
    <property type="entry name" value="Bira Bifunctional Protein, Domain 2"/>
    <property type="match status" value="1"/>
</dbReference>
<dbReference type="EMBL" id="QWEZ01000002">
    <property type="protein sequence ID" value="RRJ82327.1"/>
    <property type="molecule type" value="Genomic_DNA"/>
</dbReference>
<evidence type="ECO:0000259" key="6">
    <source>
        <dbReference type="PROSITE" id="PS50862"/>
    </source>
</evidence>
<dbReference type="RefSeq" id="WP_125016038.1">
    <property type="nucleotide sequence ID" value="NZ_QWEZ01000002.1"/>
</dbReference>
<dbReference type="AlphaFoldDB" id="A0A3P3VIZ1"/>
<dbReference type="GO" id="GO:0005524">
    <property type="term" value="F:ATP binding"/>
    <property type="evidence" value="ECO:0007669"/>
    <property type="project" value="UniProtKB-KW"/>
</dbReference>
<feature type="domain" description="Aminoacyl-transfer RNA synthetases class-II family profile" evidence="6">
    <location>
        <begin position="21"/>
        <end position="328"/>
    </location>
</feature>
<dbReference type="InterPro" id="IPR004364">
    <property type="entry name" value="Aa-tRNA-synt_II"/>
</dbReference>
<comment type="catalytic activity">
    <reaction evidence="5">
        <text>D-beta-lysine + L-lysyl-[protein] + ATP = N(6)-((3R)-3,6-diaminohexanoyl)-L-lysyl-[protein] + AMP + diphosphate + H(+)</text>
        <dbReference type="Rhea" id="RHEA:83435"/>
        <dbReference type="Rhea" id="RHEA-COMP:9752"/>
        <dbReference type="Rhea" id="RHEA-COMP:20131"/>
        <dbReference type="ChEBI" id="CHEBI:15378"/>
        <dbReference type="ChEBI" id="CHEBI:29969"/>
        <dbReference type="ChEBI" id="CHEBI:30616"/>
        <dbReference type="ChEBI" id="CHEBI:33019"/>
        <dbReference type="ChEBI" id="CHEBI:84138"/>
        <dbReference type="ChEBI" id="CHEBI:156053"/>
        <dbReference type="ChEBI" id="CHEBI:456215"/>
    </reaction>
    <physiologicalReaction direction="left-to-right" evidence="5">
        <dbReference type="Rhea" id="RHEA:83436"/>
    </physiologicalReaction>
</comment>
<reference evidence="7 8" key="1">
    <citation type="submission" date="2018-08" db="EMBL/GenBank/DDBJ databases">
        <authorList>
            <person name="Khan S.A."/>
        </authorList>
    </citation>
    <scope>NUCLEOTIDE SEQUENCE [LARGE SCALE GENOMIC DNA]</scope>
    <source>
        <strain evidence="7 8">GTF-13</strain>
    </source>
</reference>
<dbReference type="InterPro" id="IPR018149">
    <property type="entry name" value="Lys-tRNA-synth_II_C"/>
</dbReference>
<name>A0A3P3VIZ1_9GAMM</name>
<dbReference type="NCBIfam" id="TIGR00462">
    <property type="entry name" value="genX"/>
    <property type="match status" value="1"/>
</dbReference>
<keyword evidence="3" id="KW-0547">Nucleotide-binding</keyword>
<dbReference type="PANTHER" id="PTHR42918:SF6">
    <property type="entry name" value="ELONGATION FACTOR P--(R)-BETA-LYSINE LIGASE"/>
    <property type="match status" value="1"/>
</dbReference>
<dbReference type="GO" id="GO:0004824">
    <property type="term" value="F:lysine-tRNA ligase activity"/>
    <property type="evidence" value="ECO:0007669"/>
    <property type="project" value="InterPro"/>
</dbReference>
<comment type="caution">
    <text evidence="7">The sequence shown here is derived from an EMBL/GenBank/DDBJ whole genome shotgun (WGS) entry which is preliminary data.</text>
</comment>
<dbReference type="InterPro" id="IPR045864">
    <property type="entry name" value="aa-tRNA-synth_II/BPL/LPL"/>
</dbReference>
<dbReference type="PANTHER" id="PTHR42918">
    <property type="entry name" value="LYSYL-TRNA SYNTHETASE"/>
    <property type="match status" value="1"/>
</dbReference>